<organism evidence="1 2">
    <name type="scientific">Dreissena polymorpha</name>
    <name type="common">Zebra mussel</name>
    <name type="synonym">Mytilus polymorpha</name>
    <dbReference type="NCBI Taxonomy" id="45954"/>
    <lineage>
        <taxon>Eukaryota</taxon>
        <taxon>Metazoa</taxon>
        <taxon>Spiralia</taxon>
        <taxon>Lophotrochozoa</taxon>
        <taxon>Mollusca</taxon>
        <taxon>Bivalvia</taxon>
        <taxon>Autobranchia</taxon>
        <taxon>Heteroconchia</taxon>
        <taxon>Euheterodonta</taxon>
        <taxon>Imparidentia</taxon>
        <taxon>Neoheterodontei</taxon>
        <taxon>Myida</taxon>
        <taxon>Dreissenoidea</taxon>
        <taxon>Dreissenidae</taxon>
        <taxon>Dreissena</taxon>
    </lineage>
</organism>
<reference evidence="1" key="2">
    <citation type="submission" date="2020-11" db="EMBL/GenBank/DDBJ databases">
        <authorList>
            <person name="McCartney M.A."/>
            <person name="Auch B."/>
            <person name="Kono T."/>
            <person name="Mallez S."/>
            <person name="Becker A."/>
            <person name="Gohl D.M."/>
            <person name="Silverstein K.A.T."/>
            <person name="Koren S."/>
            <person name="Bechman K.B."/>
            <person name="Herman A."/>
            <person name="Abrahante J.E."/>
            <person name="Garbe J."/>
        </authorList>
    </citation>
    <scope>NUCLEOTIDE SEQUENCE</scope>
    <source>
        <strain evidence="1">Duluth1</strain>
        <tissue evidence="1">Whole animal</tissue>
    </source>
</reference>
<comment type="caution">
    <text evidence="1">The sequence shown here is derived from an EMBL/GenBank/DDBJ whole genome shotgun (WGS) entry which is preliminary data.</text>
</comment>
<name>A0A9D4MHF9_DREPO</name>
<keyword evidence="2" id="KW-1185">Reference proteome</keyword>
<protein>
    <submittedName>
        <fullName evidence="1">Uncharacterized protein</fullName>
    </submittedName>
</protein>
<accession>A0A9D4MHF9</accession>
<proteinExistence type="predicted"/>
<reference evidence="1" key="1">
    <citation type="journal article" date="2019" name="bioRxiv">
        <title>The Genome of the Zebra Mussel, Dreissena polymorpha: A Resource for Invasive Species Research.</title>
        <authorList>
            <person name="McCartney M.A."/>
            <person name="Auch B."/>
            <person name="Kono T."/>
            <person name="Mallez S."/>
            <person name="Zhang Y."/>
            <person name="Obille A."/>
            <person name="Becker A."/>
            <person name="Abrahante J.E."/>
            <person name="Garbe J."/>
            <person name="Badalamenti J.P."/>
            <person name="Herman A."/>
            <person name="Mangelson H."/>
            <person name="Liachko I."/>
            <person name="Sullivan S."/>
            <person name="Sone E.D."/>
            <person name="Koren S."/>
            <person name="Silverstein K.A.T."/>
            <person name="Beckman K.B."/>
            <person name="Gohl D.M."/>
        </authorList>
    </citation>
    <scope>NUCLEOTIDE SEQUENCE</scope>
    <source>
        <strain evidence="1">Duluth1</strain>
        <tissue evidence="1">Whole animal</tissue>
    </source>
</reference>
<dbReference type="Proteomes" id="UP000828390">
    <property type="component" value="Unassembled WGS sequence"/>
</dbReference>
<evidence type="ECO:0000313" key="2">
    <source>
        <dbReference type="Proteomes" id="UP000828390"/>
    </source>
</evidence>
<dbReference type="EMBL" id="JAIWYP010000002">
    <property type="protein sequence ID" value="KAH3875366.1"/>
    <property type="molecule type" value="Genomic_DNA"/>
</dbReference>
<sequence length="97" mass="11679">MKMMMMMMTTTTTMLLLLMMMKKEKKNNKMIMMMMMMMMLLMLPMLIIFNITTAIEHSRRSGPLNIRTDVYTCTTNKHNRLHFKRVFWLKISSFSSH</sequence>
<dbReference type="AlphaFoldDB" id="A0A9D4MHF9"/>
<gene>
    <name evidence="1" type="ORF">DPMN_038629</name>
</gene>
<evidence type="ECO:0000313" key="1">
    <source>
        <dbReference type="EMBL" id="KAH3875366.1"/>
    </source>
</evidence>